<dbReference type="EC" id="2.7.4.22" evidence="3"/>
<dbReference type="InterPro" id="IPR036393">
    <property type="entry name" value="AceGlu_kinase-like_sf"/>
</dbReference>
<evidence type="ECO:0000313" key="7">
    <source>
        <dbReference type="EMBL" id="PWA65212.1"/>
    </source>
</evidence>
<dbReference type="InterPro" id="IPR001048">
    <property type="entry name" value="Asp/Glu/Uridylate_kinase"/>
</dbReference>
<dbReference type="Gene3D" id="3.40.1160.10">
    <property type="entry name" value="Acetylglutamate kinase-like"/>
    <property type="match status" value="1"/>
</dbReference>
<dbReference type="STRING" id="35608.A0A2U1MVD8"/>
<dbReference type="GO" id="GO:0005737">
    <property type="term" value="C:cytoplasm"/>
    <property type="evidence" value="ECO:0007669"/>
    <property type="project" value="InterPro"/>
</dbReference>
<keyword evidence="8" id="KW-1185">Reference proteome</keyword>
<dbReference type="UniPathway" id="UPA00159">
    <property type="reaction ID" value="UER00275"/>
</dbReference>
<comment type="pathway">
    <text evidence="1">Pyrimidine metabolism; CTP biosynthesis via de novo pathway; UDP from UMP (UMPK route): step 1/1.</text>
</comment>
<gene>
    <name evidence="7" type="ORF">CTI12_AA337770</name>
</gene>
<dbReference type="GO" id="GO:0006225">
    <property type="term" value="P:UDP biosynthetic process"/>
    <property type="evidence" value="ECO:0007669"/>
    <property type="project" value="TreeGrafter"/>
</dbReference>
<accession>A0A2U1MVD8</accession>
<dbReference type="InterPro" id="IPR015963">
    <property type="entry name" value="Uridylate_kinase_bac"/>
</dbReference>
<feature type="domain" description="Aspartate/glutamate/uridylate kinase" evidence="6">
    <location>
        <begin position="55"/>
        <end position="287"/>
    </location>
</feature>
<dbReference type="Proteomes" id="UP000245207">
    <property type="component" value="Unassembled WGS sequence"/>
</dbReference>
<dbReference type="OrthoDB" id="409889at2759"/>
<dbReference type="CDD" id="cd04254">
    <property type="entry name" value="AAK_UMPK-PyrH-Ec"/>
    <property type="match status" value="1"/>
</dbReference>
<sequence length="317" mass="34239">MESVVGGDFVSVKGVSCDEKFGGGRVMRYTTATSNPSGPITNMDQKPVTNTRWRRVVFKISGDALAGTDSGNIDPKVAMLIAREVSMACHNGVEVAIIVGGRNLFYGDTWEEATNLDRSTSYQIGGKLLVCGYRLHILSMDKASSIGLMVATVMNSILLKSTFEKLGVQARVLSAFCMPEVSEPYNRQRAIRYLEKGRVVIFGGTGAGSGNPLFSTDTVAALRASELHADAVIKGTNLLDIDEGDSIGSVTYEHISFREFASKSASVFDMTAAAFCEENEIPVVIFDLHEPGNISRALCGERIGTLIDQRGDWSNLM</sequence>
<dbReference type="Pfam" id="PF00696">
    <property type="entry name" value="AA_kinase"/>
    <property type="match status" value="1"/>
</dbReference>
<evidence type="ECO:0000256" key="2">
    <source>
        <dbReference type="ARBA" id="ARBA00007614"/>
    </source>
</evidence>
<dbReference type="AlphaFoldDB" id="A0A2U1MVD8"/>
<comment type="caution">
    <text evidence="7">The sequence shown here is derived from an EMBL/GenBank/DDBJ whole genome shotgun (WGS) entry which is preliminary data.</text>
</comment>
<evidence type="ECO:0000256" key="1">
    <source>
        <dbReference type="ARBA" id="ARBA00004791"/>
    </source>
</evidence>
<evidence type="ECO:0000259" key="6">
    <source>
        <dbReference type="Pfam" id="PF00696"/>
    </source>
</evidence>
<evidence type="ECO:0000256" key="3">
    <source>
        <dbReference type="ARBA" id="ARBA00012899"/>
    </source>
</evidence>
<dbReference type="PANTHER" id="PTHR42833:SF1">
    <property type="entry name" value="UMP KINASE"/>
    <property type="match status" value="1"/>
</dbReference>
<evidence type="ECO:0000313" key="8">
    <source>
        <dbReference type="Proteomes" id="UP000245207"/>
    </source>
</evidence>
<dbReference type="GO" id="GO:0033862">
    <property type="term" value="F:UMP kinase activity"/>
    <property type="evidence" value="ECO:0007669"/>
    <property type="project" value="UniProtKB-EC"/>
</dbReference>
<evidence type="ECO:0000256" key="4">
    <source>
        <dbReference type="ARBA" id="ARBA00022975"/>
    </source>
</evidence>
<keyword evidence="4" id="KW-0665">Pyrimidine biosynthesis</keyword>
<organism evidence="7 8">
    <name type="scientific">Artemisia annua</name>
    <name type="common">Sweet wormwood</name>
    <dbReference type="NCBI Taxonomy" id="35608"/>
    <lineage>
        <taxon>Eukaryota</taxon>
        <taxon>Viridiplantae</taxon>
        <taxon>Streptophyta</taxon>
        <taxon>Embryophyta</taxon>
        <taxon>Tracheophyta</taxon>
        <taxon>Spermatophyta</taxon>
        <taxon>Magnoliopsida</taxon>
        <taxon>eudicotyledons</taxon>
        <taxon>Gunneridae</taxon>
        <taxon>Pentapetalae</taxon>
        <taxon>asterids</taxon>
        <taxon>campanulids</taxon>
        <taxon>Asterales</taxon>
        <taxon>Asteraceae</taxon>
        <taxon>Asteroideae</taxon>
        <taxon>Anthemideae</taxon>
        <taxon>Artemisiinae</taxon>
        <taxon>Artemisia</taxon>
    </lineage>
</organism>
<protein>
    <recommendedName>
        <fullName evidence="3">UMP kinase</fullName>
        <ecNumber evidence="3">2.7.4.22</ecNumber>
    </recommendedName>
    <alternativeName>
        <fullName evidence="5">Uridine monophosphate kinase</fullName>
    </alternativeName>
</protein>
<dbReference type="EMBL" id="PKPP01004268">
    <property type="protein sequence ID" value="PWA65212.1"/>
    <property type="molecule type" value="Genomic_DNA"/>
</dbReference>
<comment type="similarity">
    <text evidence="2">Belongs to the UMP kinase family.</text>
</comment>
<reference evidence="7 8" key="1">
    <citation type="journal article" date="2018" name="Mol. Plant">
        <title>The genome of Artemisia annua provides insight into the evolution of Asteraceae family and artemisinin biosynthesis.</title>
        <authorList>
            <person name="Shen Q."/>
            <person name="Zhang L."/>
            <person name="Liao Z."/>
            <person name="Wang S."/>
            <person name="Yan T."/>
            <person name="Shi P."/>
            <person name="Liu M."/>
            <person name="Fu X."/>
            <person name="Pan Q."/>
            <person name="Wang Y."/>
            <person name="Lv Z."/>
            <person name="Lu X."/>
            <person name="Zhang F."/>
            <person name="Jiang W."/>
            <person name="Ma Y."/>
            <person name="Chen M."/>
            <person name="Hao X."/>
            <person name="Li L."/>
            <person name="Tang Y."/>
            <person name="Lv G."/>
            <person name="Zhou Y."/>
            <person name="Sun X."/>
            <person name="Brodelius P.E."/>
            <person name="Rose J.K.C."/>
            <person name="Tang K."/>
        </authorList>
    </citation>
    <scope>NUCLEOTIDE SEQUENCE [LARGE SCALE GENOMIC DNA]</scope>
    <source>
        <strain evidence="8">cv. Huhao1</strain>
        <tissue evidence="7">Leaf</tissue>
    </source>
</reference>
<keyword evidence="7" id="KW-0808">Transferase</keyword>
<name>A0A2U1MVD8_ARTAN</name>
<proteinExistence type="inferred from homology"/>
<keyword evidence="7" id="KW-0418">Kinase</keyword>
<dbReference type="PANTHER" id="PTHR42833">
    <property type="entry name" value="URIDYLATE KINASE"/>
    <property type="match status" value="1"/>
</dbReference>
<dbReference type="SUPFAM" id="SSF53633">
    <property type="entry name" value="Carbamate kinase-like"/>
    <property type="match status" value="1"/>
</dbReference>
<evidence type="ECO:0000256" key="5">
    <source>
        <dbReference type="ARBA" id="ARBA00032092"/>
    </source>
</evidence>
<dbReference type="GO" id="GO:0044210">
    <property type="term" value="P:'de novo' CTP biosynthetic process"/>
    <property type="evidence" value="ECO:0007669"/>
    <property type="project" value="UniProtKB-UniPathway"/>
</dbReference>